<keyword evidence="1" id="KW-0812">Transmembrane</keyword>
<feature type="transmembrane region" description="Helical" evidence="1">
    <location>
        <begin position="55"/>
        <end position="76"/>
    </location>
</feature>
<gene>
    <name evidence="2" type="ORF">KIH27_12450</name>
</gene>
<dbReference type="Proteomes" id="UP001519535">
    <property type="component" value="Unassembled WGS sequence"/>
</dbReference>
<evidence type="ECO:0000313" key="2">
    <source>
        <dbReference type="EMBL" id="MBS9534395.1"/>
    </source>
</evidence>
<dbReference type="RefSeq" id="WP_214093259.1">
    <property type="nucleotide sequence ID" value="NZ_JAHCLR010000022.1"/>
</dbReference>
<evidence type="ECO:0000313" key="3">
    <source>
        <dbReference type="Proteomes" id="UP001519535"/>
    </source>
</evidence>
<reference evidence="2 3" key="1">
    <citation type="submission" date="2021-05" db="EMBL/GenBank/DDBJ databases">
        <title>Mycobacterium acidophilum sp. nov., an extremely acid-tolerant member of the genus Mycobacterium.</title>
        <authorList>
            <person name="Xia J."/>
        </authorList>
    </citation>
    <scope>NUCLEOTIDE SEQUENCE [LARGE SCALE GENOMIC DNA]</scope>
    <source>
        <strain evidence="2 3">M1</strain>
    </source>
</reference>
<keyword evidence="1" id="KW-0472">Membrane</keyword>
<evidence type="ECO:0000256" key="1">
    <source>
        <dbReference type="SAM" id="Phobius"/>
    </source>
</evidence>
<dbReference type="EMBL" id="JAHCLR010000022">
    <property type="protein sequence ID" value="MBS9534395.1"/>
    <property type="molecule type" value="Genomic_DNA"/>
</dbReference>
<name>A0ABS5RJG1_9MYCO</name>
<protein>
    <recommendedName>
        <fullName evidence="4">Transmembrane protein</fullName>
    </recommendedName>
</protein>
<evidence type="ECO:0008006" key="4">
    <source>
        <dbReference type="Google" id="ProtNLM"/>
    </source>
</evidence>
<keyword evidence="3" id="KW-1185">Reference proteome</keyword>
<sequence>MSTLKYWFDYVATAKILIFGLLIGAAIPSLFAVGVRLGAAADGGPAERRRGNLVTLRWLIFLLLLVLVAVGVLFIARDFIEHRIGWQWDDWGGWDDVFGLA</sequence>
<proteinExistence type="predicted"/>
<accession>A0ABS5RJG1</accession>
<keyword evidence="1" id="KW-1133">Transmembrane helix</keyword>
<organism evidence="2 3">
    <name type="scientific">Mycolicibacter acidiphilus</name>
    <dbReference type="NCBI Taxonomy" id="2835306"/>
    <lineage>
        <taxon>Bacteria</taxon>
        <taxon>Bacillati</taxon>
        <taxon>Actinomycetota</taxon>
        <taxon>Actinomycetes</taxon>
        <taxon>Mycobacteriales</taxon>
        <taxon>Mycobacteriaceae</taxon>
        <taxon>Mycolicibacter</taxon>
    </lineage>
</organism>
<comment type="caution">
    <text evidence="2">The sequence shown here is derived from an EMBL/GenBank/DDBJ whole genome shotgun (WGS) entry which is preliminary data.</text>
</comment>
<feature type="transmembrane region" description="Helical" evidence="1">
    <location>
        <begin position="12"/>
        <end position="35"/>
    </location>
</feature>